<gene>
    <name evidence="1" type="ORF">MKW98_015739</name>
</gene>
<comment type="caution">
    <text evidence="1">The sequence shown here is derived from an EMBL/GenBank/DDBJ whole genome shotgun (WGS) entry which is preliminary data.</text>
</comment>
<organism evidence="1 2">
    <name type="scientific">Papaver atlanticum</name>
    <dbReference type="NCBI Taxonomy" id="357466"/>
    <lineage>
        <taxon>Eukaryota</taxon>
        <taxon>Viridiplantae</taxon>
        <taxon>Streptophyta</taxon>
        <taxon>Embryophyta</taxon>
        <taxon>Tracheophyta</taxon>
        <taxon>Spermatophyta</taxon>
        <taxon>Magnoliopsida</taxon>
        <taxon>Ranunculales</taxon>
        <taxon>Papaveraceae</taxon>
        <taxon>Papaveroideae</taxon>
        <taxon>Papaver</taxon>
    </lineage>
</organism>
<reference evidence="1" key="1">
    <citation type="submission" date="2022-04" db="EMBL/GenBank/DDBJ databases">
        <title>A functionally conserved STORR gene fusion in Papaver species that diverged 16.8 million years ago.</title>
        <authorList>
            <person name="Catania T."/>
        </authorList>
    </citation>
    <scope>NUCLEOTIDE SEQUENCE</scope>
    <source>
        <strain evidence="1">S-188037</strain>
    </source>
</reference>
<sequence>MLLIDCNSRSTYSATGRWNVTPLSIIKDGDNFLLDLALNSMKVLQLLIRTSGQFFDRIPPPHLSPFVDNKEETYVVKNGEATEHLKVIVNKEVLHMLGLEIHDMDILRKIEDRASERLPYSAANQGKNANIVDGEMRNYQRATERQMLATCTRLCRVAAEGFA</sequence>
<protein>
    <submittedName>
        <fullName evidence="1">Uncharacterized protein</fullName>
    </submittedName>
</protein>
<proteinExistence type="predicted"/>
<dbReference type="AlphaFoldDB" id="A0AAD4XF76"/>
<evidence type="ECO:0000313" key="2">
    <source>
        <dbReference type="Proteomes" id="UP001202328"/>
    </source>
</evidence>
<dbReference type="EMBL" id="JAJJMB010010084">
    <property type="protein sequence ID" value="KAI3911082.1"/>
    <property type="molecule type" value="Genomic_DNA"/>
</dbReference>
<dbReference type="Proteomes" id="UP001202328">
    <property type="component" value="Unassembled WGS sequence"/>
</dbReference>
<accession>A0AAD4XF76</accession>
<evidence type="ECO:0000313" key="1">
    <source>
        <dbReference type="EMBL" id="KAI3911082.1"/>
    </source>
</evidence>
<name>A0AAD4XF76_9MAGN</name>
<keyword evidence="2" id="KW-1185">Reference proteome</keyword>